<feature type="domain" description="Glycosyltransferase subfamily 4-like N-terminal" evidence="3">
    <location>
        <begin position="29"/>
        <end position="186"/>
    </location>
</feature>
<dbReference type="PANTHER" id="PTHR46401">
    <property type="entry name" value="GLYCOSYLTRANSFERASE WBBK-RELATED"/>
    <property type="match status" value="1"/>
</dbReference>
<dbReference type="GO" id="GO:0009103">
    <property type="term" value="P:lipopolysaccharide biosynthetic process"/>
    <property type="evidence" value="ECO:0007669"/>
    <property type="project" value="TreeGrafter"/>
</dbReference>
<dbReference type="InterPro" id="IPR028098">
    <property type="entry name" value="Glyco_trans_4-like_N"/>
</dbReference>
<dbReference type="CDD" id="cd03809">
    <property type="entry name" value="GT4_MtfB-like"/>
    <property type="match status" value="1"/>
</dbReference>
<dbReference type="AlphaFoldDB" id="A0A1F7U544"/>
<dbReference type="Gene3D" id="3.40.50.2000">
    <property type="entry name" value="Glycogen Phosphorylase B"/>
    <property type="match status" value="2"/>
</dbReference>
<dbReference type="PANTHER" id="PTHR46401:SF2">
    <property type="entry name" value="GLYCOSYLTRANSFERASE WBBK-RELATED"/>
    <property type="match status" value="1"/>
</dbReference>
<evidence type="ECO:0000256" key="1">
    <source>
        <dbReference type="ARBA" id="ARBA00022679"/>
    </source>
</evidence>
<dbReference type="EMBL" id="MGEA01000063">
    <property type="protein sequence ID" value="OGL73352.1"/>
    <property type="molecule type" value="Genomic_DNA"/>
</dbReference>
<reference evidence="4 5" key="1">
    <citation type="journal article" date="2016" name="Nat. Commun.">
        <title>Thousands of microbial genomes shed light on interconnected biogeochemical processes in an aquifer system.</title>
        <authorList>
            <person name="Anantharaman K."/>
            <person name="Brown C.T."/>
            <person name="Hug L.A."/>
            <person name="Sharon I."/>
            <person name="Castelle C.J."/>
            <person name="Probst A.J."/>
            <person name="Thomas B.C."/>
            <person name="Singh A."/>
            <person name="Wilkins M.J."/>
            <person name="Karaoz U."/>
            <person name="Brodie E.L."/>
            <person name="Williams K.H."/>
            <person name="Hubbard S.S."/>
            <person name="Banfield J.F."/>
        </authorList>
    </citation>
    <scope>NUCLEOTIDE SEQUENCE [LARGE SCALE GENOMIC DNA]</scope>
</reference>
<gene>
    <name evidence="4" type="ORF">A3C96_00925</name>
</gene>
<dbReference type="Proteomes" id="UP000177088">
    <property type="component" value="Unassembled WGS sequence"/>
</dbReference>
<dbReference type="Pfam" id="PF13439">
    <property type="entry name" value="Glyco_transf_4"/>
    <property type="match status" value="1"/>
</dbReference>
<evidence type="ECO:0000313" key="4">
    <source>
        <dbReference type="EMBL" id="OGL73352.1"/>
    </source>
</evidence>
<keyword evidence="1" id="KW-0808">Transferase</keyword>
<protein>
    <recommendedName>
        <fullName evidence="6">Glycosyl transferase family 1 domain-containing protein</fullName>
    </recommendedName>
</protein>
<dbReference type="GO" id="GO:0016757">
    <property type="term" value="F:glycosyltransferase activity"/>
    <property type="evidence" value="ECO:0007669"/>
    <property type="project" value="InterPro"/>
</dbReference>
<dbReference type="SUPFAM" id="SSF53756">
    <property type="entry name" value="UDP-Glycosyltransferase/glycogen phosphorylase"/>
    <property type="match status" value="1"/>
</dbReference>
<dbReference type="FunFam" id="3.40.50.2000:FF:000119">
    <property type="entry name" value="Glycosyl transferase group 1"/>
    <property type="match status" value="1"/>
</dbReference>
<comment type="caution">
    <text evidence="4">The sequence shown here is derived from an EMBL/GenBank/DDBJ whole genome shotgun (WGS) entry which is preliminary data.</text>
</comment>
<dbReference type="Pfam" id="PF00534">
    <property type="entry name" value="Glycos_transf_1"/>
    <property type="match status" value="1"/>
</dbReference>
<evidence type="ECO:0000259" key="3">
    <source>
        <dbReference type="Pfam" id="PF13439"/>
    </source>
</evidence>
<evidence type="ECO:0000259" key="2">
    <source>
        <dbReference type="Pfam" id="PF00534"/>
    </source>
</evidence>
<evidence type="ECO:0008006" key="6">
    <source>
        <dbReference type="Google" id="ProtNLM"/>
    </source>
</evidence>
<organism evidence="4 5">
    <name type="scientific">Candidatus Uhrbacteria bacterium RIFCSPHIGHO2_02_FULL_60_10</name>
    <dbReference type="NCBI Taxonomy" id="1802392"/>
    <lineage>
        <taxon>Bacteria</taxon>
        <taxon>Candidatus Uhriibacteriota</taxon>
    </lineage>
</organism>
<accession>A0A1F7U544</accession>
<dbReference type="InterPro" id="IPR001296">
    <property type="entry name" value="Glyco_trans_1"/>
</dbReference>
<feature type="domain" description="Glycosyl transferase family 1" evidence="2">
    <location>
        <begin position="207"/>
        <end position="364"/>
    </location>
</feature>
<name>A0A1F7U544_9BACT</name>
<evidence type="ECO:0000313" key="5">
    <source>
        <dbReference type="Proteomes" id="UP000177088"/>
    </source>
</evidence>
<proteinExistence type="predicted"/>
<sequence>MSTPPPATRHPPLILGIDASRANTAERTGTEWYAFHLIQEFKKIIPSDVRVILYSREPLRADLRADWPPNWEERVLSWPPRRLWTQVRLSWEMWRRPPDLLFVPVHALPLVLPAKAAVTLHDVAFVVEPAAYSRFENWYQRFAVNFAAKRATGIITISDFSRAELIKYFSVSAEKMSVTLLGLDTAAFRPPTEPAETKAVLAGLKIERPYFLYVGRLERKKNIVGLLLAFQEFKRQAGAVDQTALVLVGKFGHGSGEILTLLATDAGLAADVIRPGYVGKEALPHLYAGAEAFVFPSWYEGFGLPMLEAFSVGTPVIAARAASLPEVAGEAALYGDPTRPTTFAAAMRRLRQEPELRKSLVAKGLARAREFTWRKTAEKTWEVLRSL</sequence>